<evidence type="ECO:0000313" key="3">
    <source>
        <dbReference type="Proteomes" id="UP001066276"/>
    </source>
</evidence>
<accession>A0AAV7QVY7</accession>
<organism evidence="2 3">
    <name type="scientific">Pleurodeles waltl</name>
    <name type="common">Iberian ribbed newt</name>
    <dbReference type="NCBI Taxonomy" id="8319"/>
    <lineage>
        <taxon>Eukaryota</taxon>
        <taxon>Metazoa</taxon>
        <taxon>Chordata</taxon>
        <taxon>Craniata</taxon>
        <taxon>Vertebrata</taxon>
        <taxon>Euteleostomi</taxon>
        <taxon>Amphibia</taxon>
        <taxon>Batrachia</taxon>
        <taxon>Caudata</taxon>
        <taxon>Salamandroidea</taxon>
        <taxon>Salamandridae</taxon>
        <taxon>Pleurodelinae</taxon>
        <taxon>Pleurodeles</taxon>
    </lineage>
</organism>
<comment type="caution">
    <text evidence="2">The sequence shown here is derived from an EMBL/GenBank/DDBJ whole genome shotgun (WGS) entry which is preliminary data.</text>
</comment>
<protein>
    <submittedName>
        <fullName evidence="2">Uncharacterized protein</fullName>
    </submittedName>
</protein>
<reference evidence="2" key="1">
    <citation type="journal article" date="2022" name="bioRxiv">
        <title>Sequencing and chromosome-scale assembly of the giantPleurodeles waltlgenome.</title>
        <authorList>
            <person name="Brown T."/>
            <person name="Elewa A."/>
            <person name="Iarovenko S."/>
            <person name="Subramanian E."/>
            <person name="Araus A.J."/>
            <person name="Petzold A."/>
            <person name="Susuki M."/>
            <person name="Suzuki K.-i.T."/>
            <person name="Hayashi T."/>
            <person name="Toyoda A."/>
            <person name="Oliveira C."/>
            <person name="Osipova E."/>
            <person name="Leigh N.D."/>
            <person name="Simon A."/>
            <person name="Yun M.H."/>
        </authorList>
    </citation>
    <scope>NUCLEOTIDE SEQUENCE</scope>
    <source>
        <strain evidence="2">20211129_DDA</strain>
        <tissue evidence="2">Liver</tissue>
    </source>
</reference>
<proteinExistence type="predicted"/>
<keyword evidence="3" id="KW-1185">Reference proteome</keyword>
<dbReference type="Proteomes" id="UP001066276">
    <property type="component" value="Chromosome 6"/>
</dbReference>
<name>A0AAV7QVY7_PLEWA</name>
<dbReference type="AlphaFoldDB" id="A0AAV7QVY7"/>
<evidence type="ECO:0000256" key="1">
    <source>
        <dbReference type="SAM" id="MobiDB-lite"/>
    </source>
</evidence>
<feature type="region of interest" description="Disordered" evidence="1">
    <location>
        <begin position="1"/>
        <end position="56"/>
    </location>
</feature>
<sequence>MTTRGARWNVSSDPLVRRHKNVPPGERAQESEEEPEQPRTCSTFPTGAQGPGLRTFPQRPAEAPVISTFHIEAPECLERLECRTRAQHGRQHKQCK</sequence>
<evidence type="ECO:0000313" key="2">
    <source>
        <dbReference type="EMBL" id="KAJ1143179.1"/>
    </source>
</evidence>
<gene>
    <name evidence="2" type="ORF">NDU88_009490</name>
</gene>
<dbReference type="EMBL" id="JANPWB010000010">
    <property type="protein sequence ID" value="KAJ1143179.1"/>
    <property type="molecule type" value="Genomic_DNA"/>
</dbReference>